<dbReference type="AlphaFoldDB" id="A0AAV5E2H7"/>
<dbReference type="EMBL" id="BQKI01000073">
    <property type="protein sequence ID" value="GJN16927.1"/>
    <property type="molecule type" value="Genomic_DNA"/>
</dbReference>
<gene>
    <name evidence="2" type="primary">gb03955</name>
    <name evidence="2" type="ORF">PR202_gb03955</name>
</gene>
<dbReference type="Proteomes" id="UP001054889">
    <property type="component" value="Unassembled WGS sequence"/>
</dbReference>
<sequence length="149" mass="15683">MDTGWLHHPGASASADADTASSSAASCGSASRASRLRKGIRLRLRRRRQEPALTAKAGGTSSSSSSAAGVQDDLALPLGMSFAAVLAQNELHALIVGCEYEEPFQGNITTCSPFQDLYLGSKGITEKRKPSALYCAELCLYNIPDASFT</sequence>
<evidence type="ECO:0000313" key="2">
    <source>
        <dbReference type="EMBL" id="GJN16927.1"/>
    </source>
</evidence>
<feature type="region of interest" description="Disordered" evidence="1">
    <location>
        <begin position="1"/>
        <end position="32"/>
    </location>
</feature>
<evidence type="ECO:0000313" key="3">
    <source>
        <dbReference type="Proteomes" id="UP001054889"/>
    </source>
</evidence>
<reference evidence="2" key="1">
    <citation type="journal article" date="2018" name="DNA Res.">
        <title>Multiple hybrid de novo genome assembly of finger millet, an orphan allotetraploid crop.</title>
        <authorList>
            <person name="Hatakeyama M."/>
            <person name="Aluri S."/>
            <person name="Balachadran M.T."/>
            <person name="Sivarajan S.R."/>
            <person name="Patrignani A."/>
            <person name="Gruter S."/>
            <person name="Poveda L."/>
            <person name="Shimizu-Inatsugi R."/>
            <person name="Baeten J."/>
            <person name="Francoijs K.J."/>
            <person name="Nataraja K.N."/>
            <person name="Reddy Y.A.N."/>
            <person name="Phadnis S."/>
            <person name="Ravikumar R.L."/>
            <person name="Schlapbach R."/>
            <person name="Sreeman S.M."/>
            <person name="Shimizu K.K."/>
        </authorList>
    </citation>
    <scope>NUCLEOTIDE SEQUENCE</scope>
</reference>
<name>A0AAV5E2H7_ELECO</name>
<evidence type="ECO:0000256" key="1">
    <source>
        <dbReference type="SAM" id="MobiDB-lite"/>
    </source>
</evidence>
<feature type="region of interest" description="Disordered" evidence="1">
    <location>
        <begin position="46"/>
        <end position="68"/>
    </location>
</feature>
<feature type="compositionally biased region" description="Low complexity" evidence="1">
    <location>
        <begin position="57"/>
        <end position="68"/>
    </location>
</feature>
<organism evidence="2 3">
    <name type="scientific">Eleusine coracana subsp. coracana</name>
    <dbReference type="NCBI Taxonomy" id="191504"/>
    <lineage>
        <taxon>Eukaryota</taxon>
        <taxon>Viridiplantae</taxon>
        <taxon>Streptophyta</taxon>
        <taxon>Embryophyta</taxon>
        <taxon>Tracheophyta</taxon>
        <taxon>Spermatophyta</taxon>
        <taxon>Magnoliopsida</taxon>
        <taxon>Liliopsida</taxon>
        <taxon>Poales</taxon>
        <taxon>Poaceae</taxon>
        <taxon>PACMAD clade</taxon>
        <taxon>Chloridoideae</taxon>
        <taxon>Cynodonteae</taxon>
        <taxon>Eleusininae</taxon>
        <taxon>Eleusine</taxon>
    </lineage>
</organism>
<proteinExistence type="predicted"/>
<protein>
    <submittedName>
        <fullName evidence="2">Uncharacterized protein</fullName>
    </submittedName>
</protein>
<feature type="compositionally biased region" description="Low complexity" evidence="1">
    <location>
        <begin position="10"/>
        <end position="32"/>
    </location>
</feature>
<reference evidence="2" key="2">
    <citation type="submission" date="2021-12" db="EMBL/GenBank/DDBJ databases">
        <title>Resequencing data analysis of finger millet.</title>
        <authorList>
            <person name="Hatakeyama M."/>
            <person name="Aluri S."/>
            <person name="Balachadran M.T."/>
            <person name="Sivarajan S.R."/>
            <person name="Poveda L."/>
            <person name="Shimizu-Inatsugi R."/>
            <person name="Schlapbach R."/>
            <person name="Sreeman S.M."/>
            <person name="Shimizu K.K."/>
        </authorList>
    </citation>
    <scope>NUCLEOTIDE SEQUENCE</scope>
</reference>
<accession>A0AAV5E2H7</accession>
<comment type="caution">
    <text evidence="2">The sequence shown here is derived from an EMBL/GenBank/DDBJ whole genome shotgun (WGS) entry which is preliminary data.</text>
</comment>
<keyword evidence="3" id="KW-1185">Reference proteome</keyword>